<dbReference type="InterPro" id="IPR022385">
    <property type="entry name" value="Rhs_assc_core"/>
</dbReference>
<keyword evidence="1" id="KW-0677">Repeat</keyword>
<dbReference type="InterPro" id="IPR006530">
    <property type="entry name" value="YD"/>
</dbReference>
<keyword evidence="4" id="KW-1185">Reference proteome</keyword>
<protein>
    <recommendedName>
        <fullName evidence="2">Teneurin-like YD-shell domain-containing protein</fullName>
    </recommendedName>
</protein>
<dbReference type="PANTHER" id="PTHR32305">
    <property type="match status" value="1"/>
</dbReference>
<accession>A0ABN6QEV6</accession>
<evidence type="ECO:0000313" key="3">
    <source>
        <dbReference type="EMBL" id="BDL42468.1"/>
    </source>
</evidence>
<dbReference type="InterPro" id="IPR050708">
    <property type="entry name" value="T6SS_VgrG/RHS"/>
</dbReference>
<evidence type="ECO:0000259" key="2">
    <source>
        <dbReference type="Pfam" id="PF25023"/>
    </source>
</evidence>
<sequence length="1170" mass="132035">MCDGRPLWEKDEDGILTSYGYDSARRLVEMIRSATETTPETIISYTRDALGRAVEERKDIGAMSTVRRTAYDVLGRVSSETDELGRITAYAYSDDGLEVTVTTTAGATIVTTYNTDGSIREQSGTGQRNLVYVSDLVSDGIRTTELLPGSGGEQPSVVVSKKITDGFGSVIRIGTANCSNSCYYERFLYNTKGQLTRRGVDNMAPTLYEYDAFGNEIKETWKLEATPNLSNSRITTYSYAVERKEDGVYRITLTTKNNGKGTTYQEKIEKLISRFSSVQESKILSTDGRGNVMTAWTEYGTGTERLQKSSVSTSTVMAITKTVDGFTVSQTDYEGITTSQQRTYTVTGTIHVSSDSRGNQTISHMDLAGRVISVTDAAGNITTTAYDSLTGNRSIVTDSQGNTACYTYDVRGRKTAEWGTGIQPALFTYDDANRMTSVTTFRVKDGVIATDPTGRTDGDTTTWEYHDASGLELKKTYADGTHEDREYNALNMLVKKTNARGIVTTYTWNTNKGVCYRIKYSDDTLTQDFVYNNVANLYRITDASGTRNITYNIYNEQETDAIEVNGDKHTITEKRDSFGRSSGYIHDKSGTVLQTIATDYDSTGRLSTSSFRHSDGSVQAFTYGYVPGTRLLHSIAHPNGITVTYTYDENRDLITAINTVKDNTDIVLRGYTYNALGQLITRTQNRQGESRNDNFGYNSRGELISATLGTSPYDYQYEYDNIGNRISSQEYGNQLDYTTNPLNQYTSTIPHIGTNSIFNTIDTLPDAFEAKYDETGNQTLIKTSTGIWSVAYDANNRPISFISENGQTIITCGYDFLGRRFEKKVVLNGSVILHHRYIYRGYLQIAALDMTLPNRTPLRFIHWDPVEQQNSRPLSICKDNTWYTYAHDLTKNVTELYTSDGVLAAAYDYTPFGTVDATGSTEQPIQWSSEFYDLELGLVYYNYRHYNPNDGRWITRDPSNEQDGWNLYRFIKNNCYTFIDILGKKLEKLDLSSDQIPLEFVRNFPDYIGGETKLDVEVGIKKEKDEDDEEKKKPVIFIRKQELTIRINANLGTDPNAGKHSFTIKGHKQTTEWHERHHAALYIEGWNNGIKYVNEREKSVCEKCYIYQESIIENEFKLMVNKYQLENKRFDKEYSNEDTAPIIQALQMEFISLTTQLAILENLKESMSCE</sequence>
<dbReference type="NCBIfam" id="TIGR03696">
    <property type="entry name" value="Rhs_assc_core"/>
    <property type="match status" value="1"/>
</dbReference>
<dbReference type="NCBIfam" id="TIGR01643">
    <property type="entry name" value="YD_repeat_2x"/>
    <property type="match status" value="2"/>
</dbReference>
<gene>
    <name evidence="3" type="ORF">Abiwalacus_00420</name>
</gene>
<reference evidence="3" key="1">
    <citation type="submission" date="2022-06" db="EMBL/GenBank/DDBJ databases">
        <title>Akkermansia biwalacus sp. nov., an anaerobic mucin-degrading bacterium isolated from human intestine.</title>
        <authorList>
            <person name="Kobayashi Y."/>
            <person name="Inoue S."/>
            <person name="Kawahara T."/>
            <person name="Kohda N."/>
        </authorList>
    </citation>
    <scope>NUCLEOTIDE SEQUENCE</scope>
    <source>
        <strain evidence="3">WON2089</strain>
    </source>
</reference>
<proteinExistence type="predicted"/>
<dbReference type="Proteomes" id="UP001062263">
    <property type="component" value="Chromosome"/>
</dbReference>
<dbReference type="RefSeq" id="WP_215458956.1">
    <property type="nucleotide sequence ID" value="NZ_AP025943.1"/>
</dbReference>
<dbReference type="InterPro" id="IPR056823">
    <property type="entry name" value="TEN-like_YD-shell"/>
</dbReference>
<dbReference type="Pfam" id="PF05593">
    <property type="entry name" value="RHS_repeat"/>
    <property type="match status" value="2"/>
</dbReference>
<evidence type="ECO:0000256" key="1">
    <source>
        <dbReference type="ARBA" id="ARBA00022737"/>
    </source>
</evidence>
<dbReference type="PRINTS" id="PR00394">
    <property type="entry name" value="RHSPROTEIN"/>
</dbReference>
<dbReference type="PANTHER" id="PTHR32305:SF15">
    <property type="entry name" value="PROTEIN RHSA-RELATED"/>
    <property type="match status" value="1"/>
</dbReference>
<name>A0ABN6QEV6_9BACT</name>
<evidence type="ECO:0000313" key="4">
    <source>
        <dbReference type="Proteomes" id="UP001062263"/>
    </source>
</evidence>
<feature type="domain" description="Teneurin-like YD-shell" evidence="2">
    <location>
        <begin position="550"/>
        <end position="820"/>
    </location>
</feature>
<organism evidence="3 4">
    <name type="scientific">Akkermansia biwaensis</name>
    <dbReference type="NCBI Taxonomy" id="2946555"/>
    <lineage>
        <taxon>Bacteria</taxon>
        <taxon>Pseudomonadati</taxon>
        <taxon>Verrucomicrobiota</taxon>
        <taxon>Verrucomicrobiia</taxon>
        <taxon>Verrucomicrobiales</taxon>
        <taxon>Akkermansiaceae</taxon>
        <taxon>Akkermansia</taxon>
    </lineage>
</organism>
<dbReference type="InterPro" id="IPR031325">
    <property type="entry name" value="RHS_repeat"/>
</dbReference>
<dbReference type="Pfam" id="PF25023">
    <property type="entry name" value="TEN_YD-shell"/>
    <property type="match status" value="1"/>
</dbReference>
<dbReference type="Gene3D" id="2.180.10.10">
    <property type="entry name" value="RHS repeat-associated core"/>
    <property type="match status" value="2"/>
</dbReference>
<dbReference type="EMBL" id="AP025943">
    <property type="protein sequence ID" value="BDL42468.1"/>
    <property type="molecule type" value="Genomic_DNA"/>
</dbReference>